<dbReference type="RefSeq" id="WP_107663879.1">
    <property type="nucleotide sequence ID" value="NZ_PZKG01000039.1"/>
</dbReference>
<evidence type="ECO:0000256" key="8">
    <source>
        <dbReference type="ARBA" id="ARBA00022679"/>
    </source>
</evidence>
<gene>
    <name evidence="15" type="ORF">C5F48_10595</name>
</gene>
<comment type="subcellular location">
    <subcellularLocation>
        <location evidence="1 12">Cytoplasm</location>
    </subcellularLocation>
</comment>
<comment type="function">
    <text evidence="10 12">Specifically methylates the N3 position of the uracil ring of uridine 1498 (m3U1498) in 16S rRNA. Acts on the fully assembled 30S ribosomal subunit.</text>
</comment>
<evidence type="ECO:0000313" key="16">
    <source>
        <dbReference type="Proteomes" id="UP000241010"/>
    </source>
</evidence>
<dbReference type="PIRSF" id="PIRSF015601">
    <property type="entry name" value="MTase_slr0722"/>
    <property type="match status" value="1"/>
</dbReference>
<evidence type="ECO:0000256" key="1">
    <source>
        <dbReference type="ARBA" id="ARBA00004496"/>
    </source>
</evidence>
<evidence type="ECO:0000256" key="9">
    <source>
        <dbReference type="ARBA" id="ARBA00022691"/>
    </source>
</evidence>
<dbReference type="EMBL" id="PZKG01000039">
    <property type="protein sequence ID" value="PTE21783.1"/>
    <property type="molecule type" value="Genomic_DNA"/>
</dbReference>
<comment type="catalytic activity">
    <reaction evidence="11 12">
        <text>uridine(1498) in 16S rRNA + S-adenosyl-L-methionine = N(3)-methyluridine(1498) in 16S rRNA + S-adenosyl-L-homocysteine + H(+)</text>
        <dbReference type="Rhea" id="RHEA:42920"/>
        <dbReference type="Rhea" id="RHEA-COMP:10283"/>
        <dbReference type="Rhea" id="RHEA-COMP:10284"/>
        <dbReference type="ChEBI" id="CHEBI:15378"/>
        <dbReference type="ChEBI" id="CHEBI:57856"/>
        <dbReference type="ChEBI" id="CHEBI:59789"/>
        <dbReference type="ChEBI" id="CHEBI:65315"/>
        <dbReference type="ChEBI" id="CHEBI:74502"/>
        <dbReference type="EC" id="2.1.1.193"/>
    </reaction>
</comment>
<dbReference type="GO" id="GO:0070475">
    <property type="term" value="P:rRNA base methylation"/>
    <property type="evidence" value="ECO:0007669"/>
    <property type="project" value="TreeGrafter"/>
</dbReference>
<dbReference type="GO" id="GO:0070042">
    <property type="term" value="F:rRNA (uridine-N3-)-methyltransferase activity"/>
    <property type="evidence" value="ECO:0007669"/>
    <property type="project" value="TreeGrafter"/>
</dbReference>
<keyword evidence="5 12" id="KW-0963">Cytoplasm</keyword>
<dbReference type="InterPro" id="IPR015947">
    <property type="entry name" value="PUA-like_sf"/>
</dbReference>
<keyword evidence="8 12" id="KW-0808">Transferase</keyword>
<feature type="domain" description="Ribosomal RNA small subunit methyltransferase E methyltransferase" evidence="13">
    <location>
        <begin position="80"/>
        <end position="250"/>
    </location>
</feature>
<protein>
    <recommendedName>
        <fullName evidence="4 12">Ribosomal RNA small subunit methyltransferase E</fullName>
        <ecNumber evidence="3 12">2.1.1.193</ecNumber>
    </recommendedName>
</protein>
<evidence type="ECO:0000256" key="3">
    <source>
        <dbReference type="ARBA" id="ARBA00012328"/>
    </source>
</evidence>
<dbReference type="InterPro" id="IPR029026">
    <property type="entry name" value="tRNA_m1G_MTases_N"/>
</dbReference>
<evidence type="ECO:0000256" key="5">
    <source>
        <dbReference type="ARBA" id="ARBA00022490"/>
    </source>
</evidence>
<evidence type="ECO:0000256" key="10">
    <source>
        <dbReference type="ARBA" id="ARBA00025699"/>
    </source>
</evidence>
<comment type="caution">
    <text evidence="15">The sequence shown here is derived from an EMBL/GenBank/DDBJ whole genome shotgun (WGS) entry which is preliminary data.</text>
</comment>
<evidence type="ECO:0000256" key="7">
    <source>
        <dbReference type="ARBA" id="ARBA00022603"/>
    </source>
</evidence>
<dbReference type="NCBIfam" id="NF008696">
    <property type="entry name" value="PRK11713.3-5"/>
    <property type="match status" value="1"/>
</dbReference>
<name>A0A2T4JVJ4_9RHOB</name>
<evidence type="ECO:0000313" key="15">
    <source>
        <dbReference type="EMBL" id="PTE21783.1"/>
    </source>
</evidence>
<evidence type="ECO:0000256" key="2">
    <source>
        <dbReference type="ARBA" id="ARBA00005528"/>
    </source>
</evidence>
<feature type="domain" description="Ribosomal RNA small subunit methyltransferase E PUA-like" evidence="14">
    <location>
        <begin position="22"/>
        <end position="63"/>
    </location>
</feature>
<dbReference type="InterPro" id="IPR006700">
    <property type="entry name" value="RsmE"/>
</dbReference>
<keyword evidence="9 12" id="KW-0949">S-adenosyl-L-methionine</keyword>
<proteinExistence type="inferred from homology"/>
<dbReference type="InterPro" id="IPR046886">
    <property type="entry name" value="RsmE_MTase_dom"/>
</dbReference>
<keyword evidence="7 12" id="KW-0489">Methyltransferase</keyword>
<dbReference type="Pfam" id="PF04452">
    <property type="entry name" value="Methyltrans_RNA"/>
    <property type="match status" value="1"/>
</dbReference>
<keyword evidence="16" id="KW-1185">Reference proteome</keyword>
<dbReference type="InterPro" id="IPR029028">
    <property type="entry name" value="Alpha/beta_knot_MTases"/>
</dbReference>
<dbReference type="InterPro" id="IPR046887">
    <property type="entry name" value="RsmE_PUA-like"/>
</dbReference>
<keyword evidence="6 12" id="KW-0698">rRNA processing</keyword>
<dbReference type="PANTHER" id="PTHR30027">
    <property type="entry name" value="RIBOSOMAL RNA SMALL SUBUNIT METHYLTRANSFERASE E"/>
    <property type="match status" value="1"/>
</dbReference>
<dbReference type="Proteomes" id="UP000241010">
    <property type="component" value="Unassembled WGS sequence"/>
</dbReference>
<dbReference type="AlphaFoldDB" id="A0A2T4JVJ4"/>
<dbReference type="GO" id="GO:0005737">
    <property type="term" value="C:cytoplasm"/>
    <property type="evidence" value="ECO:0007669"/>
    <property type="project" value="UniProtKB-SubCell"/>
</dbReference>
<dbReference type="SUPFAM" id="SSF75217">
    <property type="entry name" value="alpha/beta knot"/>
    <property type="match status" value="1"/>
</dbReference>
<evidence type="ECO:0000256" key="4">
    <source>
        <dbReference type="ARBA" id="ARBA00013673"/>
    </source>
</evidence>
<evidence type="ECO:0000259" key="13">
    <source>
        <dbReference type="Pfam" id="PF04452"/>
    </source>
</evidence>
<organism evidence="15 16">
    <name type="scientific">Cereibacter changlensis JA139</name>
    <dbReference type="NCBI Taxonomy" id="1188249"/>
    <lineage>
        <taxon>Bacteria</taxon>
        <taxon>Pseudomonadati</taxon>
        <taxon>Pseudomonadota</taxon>
        <taxon>Alphaproteobacteria</taxon>
        <taxon>Rhodobacterales</taxon>
        <taxon>Paracoccaceae</taxon>
        <taxon>Cereibacter</taxon>
    </lineage>
</organism>
<evidence type="ECO:0000259" key="14">
    <source>
        <dbReference type="Pfam" id="PF20260"/>
    </source>
</evidence>
<reference evidence="15 16" key="1">
    <citation type="submission" date="2018-03" db="EMBL/GenBank/DDBJ databases">
        <title>Cereibacter changlensis.</title>
        <authorList>
            <person name="Meyer T.E."/>
            <person name="Miller S."/>
            <person name="Lodha T."/>
            <person name="Gandham S."/>
            <person name="Chintalapati S."/>
            <person name="Chintalapati V.R."/>
        </authorList>
    </citation>
    <scope>NUCLEOTIDE SEQUENCE [LARGE SCALE GENOMIC DNA]</scope>
    <source>
        <strain evidence="15 16">JA139</strain>
    </source>
</reference>
<evidence type="ECO:0000256" key="6">
    <source>
        <dbReference type="ARBA" id="ARBA00022552"/>
    </source>
</evidence>
<dbReference type="PANTHER" id="PTHR30027:SF3">
    <property type="entry name" value="16S RRNA (URACIL(1498)-N(3))-METHYLTRANSFERASE"/>
    <property type="match status" value="1"/>
</dbReference>
<sequence length="257" mass="28053">MADAKIRLFLEQPLGAGQPVPLTQEQAHYLFGVMRLGKGAGVLVFNGRDGEWRAEVAEAGKRGGLLVCAEQTAPLRVPPDLWLMFAPIKKARTDFIVEKAAEMGVRRILPVQTRFTNSERIRQDRLQAHAVEAAEQCGGTFVPEVCDLVALDRLLADWPAERRIMWCDENMLGARAGLLAGAGETEPRGFEEAPKSPSPGPWAVLIGPEGGFAEAEQARLRRMEQVVPVSLGPRILRADTAAVAALTLWQSVLGDWV</sequence>
<dbReference type="CDD" id="cd18084">
    <property type="entry name" value="RsmE-like"/>
    <property type="match status" value="1"/>
</dbReference>
<dbReference type="Pfam" id="PF20260">
    <property type="entry name" value="PUA_4"/>
    <property type="match status" value="1"/>
</dbReference>
<evidence type="ECO:0000256" key="12">
    <source>
        <dbReference type="PIRNR" id="PIRNR015601"/>
    </source>
</evidence>
<dbReference type="OrthoDB" id="9815641at2"/>
<dbReference type="SUPFAM" id="SSF88697">
    <property type="entry name" value="PUA domain-like"/>
    <property type="match status" value="1"/>
</dbReference>
<dbReference type="NCBIfam" id="TIGR00046">
    <property type="entry name" value="RsmE family RNA methyltransferase"/>
    <property type="match status" value="1"/>
</dbReference>
<dbReference type="EC" id="2.1.1.193" evidence="3 12"/>
<dbReference type="Gene3D" id="2.40.240.20">
    <property type="entry name" value="Hypothetical PUA domain-like, domain 1"/>
    <property type="match status" value="1"/>
</dbReference>
<accession>A0A2T4JVJ4</accession>
<comment type="similarity">
    <text evidence="2 12">Belongs to the RNA methyltransferase RsmE family.</text>
</comment>
<evidence type="ECO:0000256" key="11">
    <source>
        <dbReference type="ARBA" id="ARBA00047944"/>
    </source>
</evidence>
<dbReference type="Gene3D" id="3.40.1280.10">
    <property type="match status" value="1"/>
</dbReference>